<reference evidence="10 11" key="1">
    <citation type="journal article" date="2009" name="Stand. Genomic Sci.">
        <title>Complete genome sequence of Stackebrandtia nassauensis type strain (LLR-40K-21).</title>
        <authorList>
            <person name="Munk C."/>
            <person name="Lapidus A."/>
            <person name="Copeland A."/>
            <person name="Jando M."/>
            <person name="Mayilraj S."/>
            <person name="Glavina Del Rio T."/>
            <person name="Nolan M."/>
            <person name="Chen F."/>
            <person name="Lucas S."/>
            <person name="Tice H."/>
            <person name="Cheng J.F."/>
            <person name="Han C."/>
            <person name="Detter J.C."/>
            <person name="Bruce D."/>
            <person name="Goodwin L."/>
            <person name="Chain P."/>
            <person name="Pitluck S."/>
            <person name="Goker M."/>
            <person name="Ovchinikova G."/>
            <person name="Pati A."/>
            <person name="Ivanova N."/>
            <person name="Mavromatis K."/>
            <person name="Chen A."/>
            <person name="Palaniappan K."/>
            <person name="Land M."/>
            <person name="Hauser L."/>
            <person name="Chang Y.J."/>
            <person name="Jeffries C.D."/>
            <person name="Bristow J."/>
            <person name="Eisen J.A."/>
            <person name="Markowitz V."/>
            <person name="Hugenholtz P."/>
            <person name="Kyrpides N.C."/>
            <person name="Klenk H.P."/>
        </authorList>
    </citation>
    <scope>NUCLEOTIDE SEQUENCE [LARGE SCALE GENOMIC DNA]</scope>
    <source>
        <strain evidence="11">DSM 44728 / CIP 108903 / NRRL B-16338 / NBRC 102104 / LLR-40K-21</strain>
    </source>
</reference>
<dbReference type="Pfam" id="PF03595">
    <property type="entry name" value="SLAC1"/>
    <property type="match status" value="1"/>
</dbReference>
<dbReference type="KEGG" id="sna:Snas_5153"/>
<dbReference type="STRING" id="446470.Snas_5153"/>
<feature type="transmembrane region" description="Helical" evidence="9">
    <location>
        <begin position="159"/>
        <end position="180"/>
    </location>
</feature>
<keyword evidence="7 9" id="KW-0472">Membrane</keyword>
<feature type="compositionally biased region" description="Pro residues" evidence="8">
    <location>
        <begin position="421"/>
        <end position="435"/>
    </location>
</feature>
<accession>D3QAZ2</accession>
<sequence length="435" mass="45390">MKDSAPPRHRAPDDSPLANIGPNWFASVMGTGIVANAAIALPYQFPGQRVAATVVWLLASAWLTTVTICFAAHWLRHRDRARKHHTNPVMAQFYGAPPMAFLTIGAGALNFAPPYIGVDAAYTVALGLWFLGTATGLLTAVAIPYLMFTKHEVAADAPFAGWLMPVVPPMVSAATGAALIPHIAAGQPRETMLLACYAMFGISLLATMVILPQVWSKLVHHGVGAAAAVPTLWICLGPLGQSVTAAGNLGKVAPLALGAPVSTALDSFGLIYGVPVLGFALLWIAIASAVTIRTVRNGMPFALTWWSFTFPVGTCVTGAAGLATRTELPGLEVLTMAMYGLLLSAWLLVGVRTARGIVTGKLLAAPPAPPAPPAAGPQPVPTAVGRAAIPRVGDGESLLPIPGLTPVFRMSAPPQQTESWSPPPPLPRRPTPSQR</sequence>
<keyword evidence="4" id="KW-1003">Cell membrane</keyword>
<feature type="transmembrane region" description="Helical" evidence="9">
    <location>
        <begin position="124"/>
        <end position="147"/>
    </location>
</feature>
<comment type="subcellular location">
    <subcellularLocation>
        <location evidence="1">Cell membrane</location>
        <topology evidence="1">Multi-pass membrane protein</topology>
    </subcellularLocation>
</comment>
<evidence type="ECO:0000256" key="3">
    <source>
        <dbReference type="ARBA" id="ARBA00022448"/>
    </source>
</evidence>
<proteinExistence type="inferred from homology"/>
<comment type="similarity">
    <text evidence="2">Belongs to the tellurite-resistance/dicarboxylate transporter (TDT) family.</text>
</comment>
<evidence type="ECO:0000313" key="10">
    <source>
        <dbReference type="EMBL" id="ADD44788.1"/>
    </source>
</evidence>
<dbReference type="InterPro" id="IPR051629">
    <property type="entry name" value="Sulfite_efflux_TDT"/>
</dbReference>
<dbReference type="PANTHER" id="PTHR31686:SF1">
    <property type="entry name" value="SULFITE EFFLUX PUMP SSU1"/>
    <property type="match status" value="1"/>
</dbReference>
<evidence type="ECO:0000256" key="1">
    <source>
        <dbReference type="ARBA" id="ARBA00004651"/>
    </source>
</evidence>
<organism evidence="10 11">
    <name type="scientific">Stackebrandtia nassauensis (strain DSM 44728 / CIP 108903 / NRRL B-16338 / NBRC 102104 / LLR-40K-21)</name>
    <dbReference type="NCBI Taxonomy" id="446470"/>
    <lineage>
        <taxon>Bacteria</taxon>
        <taxon>Bacillati</taxon>
        <taxon>Actinomycetota</taxon>
        <taxon>Actinomycetes</taxon>
        <taxon>Glycomycetales</taxon>
        <taxon>Glycomycetaceae</taxon>
        <taxon>Stackebrandtia</taxon>
    </lineage>
</organism>
<name>D3QAZ2_STANL</name>
<dbReference type="eggNOG" id="COG1275">
    <property type="taxonomic scope" value="Bacteria"/>
</dbReference>
<protein>
    <submittedName>
        <fullName evidence="10">C4-dicarboxylate transporter/malic acid transport protein</fullName>
    </submittedName>
</protein>
<feature type="transmembrane region" description="Helical" evidence="9">
    <location>
        <begin position="333"/>
        <end position="351"/>
    </location>
</feature>
<keyword evidence="6 9" id="KW-1133">Transmembrane helix</keyword>
<gene>
    <name evidence="10" type="ordered locus">Snas_5153</name>
</gene>
<dbReference type="HOGENOM" id="CLU_030057_6_4_11"/>
<dbReference type="GO" id="GO:0005886">
    <property type="term" value="C:plasma membrane"/>
    <property type="evidence" value="ECO:0007669"/>
    <property type="project" value="UniProtKB-SubCell"/>
</dbReference>
<dbReference type="CDD" id="cd09320">
    <property type="entry name" value="TDT_like_2"/>
    <property type="match status" value="1"/>
</dbReference>
<dbReference type="Gene3D" id="1.50.10.150">
    <property type="entry name" value="Voltage-dependent anion channel"/>
    <property type="match status" value="1"/>
</dbReference>
<dbReference type="PANTHER" id="PTHR31686">
    <property type="match status" value="1"/>
</dbReference>
<feature type="transmembrane region" description="Helical" evidence="9">
    <location>
        <begin position="50"/>
        <end position="74"/>
    </location>
</feature>
<evidence type="ECO:0000256" key="6">
    <source>
        <dbReference type="ARBA" id="ARBA00022989"/>
    </source>
</evidence>
<keyword evidence="5 9" id="KW-0812">Transmembrane</keyword>
<dbReference type="AlphaFoldDB" id="D3QAZ2"/>
<dbReference type="InterPro" id="IPR004695">
    <property type="entry name" value="SLAC1/Mae1/Ssu1/TehA"/>
</dbReference>
<feature type="transmembrane region" description="Helical" evidence="9">
    <location>
        <begin position="302"/>
        <end position="321"/>
    </location>
</feature>
<feature type="transmembrane region" description="Helical" evidence="9">
    <location>
        <begin position="192"/>
        <end position="211"/>
    </location>
</feature>
<dbReference type="GO" id="GO:0055085">
    <property type="term" value="P:transmembrane transport"/>
    <property type="evidence" value="ECO:0007669"/>
    <property type="project" value="InterPro"/>
</dbReference>
<feature type="region of interest" description="Disordered" evidence="8">
    <location>
        <begin position="403"/>
        <end position="435"/>
    </location>
</feature>
<feature type="transmembrane region" description="Helical" evidence="9">
    <location>
        <begin position="270"/>
        <end position="290"/>
    </location>
</feature>
<keyword evidence="11" id="KW-1185">Reference proteome</keyword>
<evidence type="ECO:0000256" key="4">
    <source>
        <dbReference type="ARBA" id="ARBA00022475"/>
    </source>
</evidence>
<dbReference type="EMBL" id="CP001778">
    <property type="protein sequence ID" value="ADD44788.1"/>
    <property type="molecule type" value="Genomic_DNA"/>
</dbReference>
<evidence type="ECO:0000256" key="2">
    <source>
        <dbReference type="ARBA" id="ARBA00008566"/>
    </source>
</evidence>
<feature type="transmembrane region" description="Helical" evidence="9">
    <location>
        <begin position="94"/>
        <end position="112"/>
    </location>
</feature>
<feature type="transmembrane region" description="Helical" evidence="9">
    <location>
        <begin position="24"/>
        <end position="43"/>
    </location>
</feature>
<evidence type="ECO:0000256" key="9">
    <source>
        <dbReference type="SAM" id="Phobius"/>
    </source>
</evidence>
<evidence type="ECO:0000256" key="7">
    <source>
        <dbReference type="ARBA" id="ARBA00023136"/>
    </source>
</evidence>
<evidence type="ECO:0000256" key="5">
    <source>
        <dbReference type="ARBA" id="ARBA00022692"/>
    </source>
</evidence>
<evidence type="ECO:0000313" key="11">
    <source>
        <dbReference type="Proteomes" id="UP000000844"/>
    </source>
</evidence>
<keyword evidence="3" id="KW-0813">Transport</keyword>
<dbReference type="InterPro" id="IPR038665">
    <property type="entry name" value="Voltage-dep_anion_channel_sf"/>
</dbReference>
<dbReference type="Proteomes" id="UP000000844">
    <property type="component" value="Chromosome"/>
</dbReference>
<evidence type="ECO:0000256" key="8">
    <source>
        <dbReference type="SAM" id="MobiDB-lite"/>
    </source>
</evidence>